<proteinExistence type="inferred from homology"/>
<dbReference type="InterPro" id="IPR050309">
    <property type="entry name" value="Type-B_Carboxylest/Lipase"/>
</dbReference>
<evidence type="ECO:0000313" key="6">
    <source>
        <dbReference type="Proteomes" id="UP000190776"/>
    </source>
</evidence>
<comment type="caution">
    <text evidence="5">The sequence shown here is derived from an EMBL/GenBank/DDBJ whole genome shotgun (WGS) entry which is preliminary data.</text>
</comment>
<evidence type="ECO:0000313" key="5">
    <source>
        <dbReference type="EMBL" id="OMP82094.1"/>
    </source>
</evidence>
<sequence>MRFTSQSFSAAATLLSLATTLVSAQNNSSQLPIVDLGYQLQQASGFNESAAYYNFSNIRYAAPPVADLRFRAPVSPSTDRSSVQDGSDLRICHQANPAWALIAAEWLPQYLLAGILPNASTTVTAGTASLANVTTAAAETEDCLFLDVIVPKKIFESAGSAAGAPVVVWIHGGGYTSGSKISYGNPAGLIARSQTGSSDGVVFVALNYRLGAFGWLSGPTFQQDGTANLGLHDQRFALEWVQKNIHLFGGDKDRVTVVGESAGAGSIMHQITAFGGSAPSLFHQAVPQSPAWLQVSSPYAQEQVFQSYLQFLNVTSLADARDLSEEQLIAGNVALIGVSPYSSFNVGPVVDGDIVPQDPKYLLNHGQFDKSIRVFTGHTSNEGILFTPPLTNDSQFGTFIQSALPDAQPAVISYITDTLYPPVYNGSYGYTDLLQRVALALAESSVICNANALDRAYTDLGNDTYAYVFAVDFGVHGQDVPFTFKNPGEPDTTGGLVSLGAANETIAFVLQDYITSFATGGVPVTDVNGAPAEVPAYGEEGSVVGFTSRAISVAKDPAANERCRWWQLGLYN</sequence>
<dbReference type="GO" id="GO:0016787">
    <property type="term" value="F:hydrolase activity"/>
    <property type="evidence" value="ECO:0007669"/>
    <property type="project" value="UniProtKB-KW"/>
</dbReference>
<dbReference type="PROSITE" id="PS00122">
    <property type="entry name" value="CARBOXYLESTERASE_B_1"/>
    <property type="match status" value="1"/>
</dbReference>
<accession>A0A1S8B3V4</accession>
<gene>
    <name evidence="5" type="ORF">BK809_0006404</name>
</gene>
<name>A0A1S8B3V4_9PEZI</name>
<dbReference type="Proteomes" id="UP000190776">
    <property type="component" value="Unassembled WGS sequence"/>
</dbReference>
<feature type="domain" description="Carboxylesterase type B" evidence="4">
    <location>
        <begin position="49"/>
        <end position="544"/>
    </location>
</feature>
<organism evidence="5 6">
    <name type="scientific">Diplodia seriata</name>
    <dbReference type="NCBI Taxonomy" id="420778"/>
    <lineage>
        <taxon>Eukaryota</taxon>
        <taxon>Fungi</taxon>
        <taxon>Dikarya</taxon>
        <taxon>Ascomycota</taxon>
        <taxon>Pezizomycotina</taxon>
        <taxon>Dothideomycetes</taxon>
        <taxon>Dothideomycetes incertae sedis</taxon>
        <taxon>Botryosphaeriales</taxon>
        <taxon>Botryosphaeriaceae</taxon>
        <taxon>Diplodia</taxon>
    </lineage>
</organism>
<dbReference type="OrthoDB" id="408631at2759"/>
<comment type="similarity">
    <text evidence="1 3">Belongs to the type-B carboxylesterase/lipase family.</text>
</comment>
<evidence type="ECO:0000256" key="2">
    <source>
        <dbReference type="ARBA" id="ARBA00022801"/>
    </source>
</evidence>
<dbReference type="EC" id="3.1.1.-" evidence="3"/>
<feature type="chain" id="PRO_5011830205" description="Carboxylic ester hydrolase" evidence="3">
    <location>
        <begin position="25"/>
        <end position="572"/>
    </location>
</feature>
<dbReference type="Gene3D" id="3.40.50.1820">
    <property type="entry name" value="alpha/beta hydrolase"/>
    <property type="match status" value="1"/>
</dbReference>
<protein>
    <recommendedName>
        <fullName evidence="3">Carboxylic ester hydrolase</fullName>
        <ecNumber evidence="3">3.1.1.-</ecNumber>
    </recommendedName>
</protein>
<dbReference type="InterPro" id="IPR019819">
    <property type="entry name" value="Carboxylesterase_B_CS"/>
</dbReference>
<keyword evidence="3" id="KW-0732">Signal</keyword>
<dbReference type="PROSITE" id="PS00941">
    <property type="entry name" value="CARBOXYLESTERASE_B_2"/>
    <property type="match status" value="1"/>
</dbReference>
<evidence type="ECO:0000256" key="1">
    <source>
        <dbReference type="ARBA" id="ARBA00005964"/>
    </source>
</evidence>
<feature type="signal peptide" evidence="3">
    <location>
        <begin position="1"/>
        <end position="24"/>
    </location>
</feature>
<dbReference type="SUPFAM" id="SSF53474">
    <property type="entry name" value="alpha/beta-Hydrolases"/>
    <property type="match status" value="1"/>
</dbReference>
<dbReference type="InterPro" id="IPR029058">
    <property type="entry name" value="AB_hydrolase_fold"/>
</dbReference>
<dbReference type="InterPro" id="IPR019826">
    <property type="entry name" value="Carboxylesterase_B_AS"/>
</dbReference>
<dbReference type="InterPro" id="IPR002018">
    <property type="entry name" value="CarbesteraseB"/>
</dbReference>
<keyword evidence="2 3" id="KW-0378">Hydrolase</keyword>
<evidence type="ECO:0000256" key="3">
    <source>
        <dbReference type="RuleBase" id="RU361235"/>
    </source>
</evidence>
<dbReference type="EMBL" id="MSZU01000114">
    <property type="protein sequence ID" value="OMP82094.1"/>
    <property type="molecule type" value="Genomic_DNA"/>
</dbReference>
<dbReference type="Pfam" id="PF00135">
    <property type="entry name" value="COesterase"/>
    <property type="match status" value="1"/>
</dbReference>
<dbReference type="STRING" id="420778.A0A1S8B3V4"/>
<dbReference type="AlphaFoldDB" id="A0A1S8B3V4"/>
<dbReference type="PANTHER" id="PTHR11559">
    <property type="entry name" value="CARBOXYLESTERASE"/>
    <property type="match status" value="1"/>
</dbReference>
<evidence type="ECO:0000259" key="4">
    <source>
        <dbReference type="Pfam" id="PF00135"/>
    </source>
</evidence>
<reference evidence="5 6" key="1">
    <citation type="submission" date="2017-01" db="EMBL/GenBank/DDBJ databases">
        <title>Draft genome sequence of Diplodia seriata F98.1, a fungal species involved in grapevine trunk diseases.</title>
        <authorList>
            <person name="Robert-Siegwald G."/>
            <person name="Vallet J."/>
            <person name="Abou-Mansour E."/>
            <person name="Xu J."/>
            <person name="Rey P."/>
            <person name="Bertsch C."/>
            <person name="Rego C."/>
            <person name="Larignon P."/>
            <person name="Fontaine F."/>
            <person name="Lebrun M.-H."/>
        </authorList>
    </citation>
    <scope>NUCLEOTIDE SEQUENCE [LARGE SCALE GENOMIC DNA]</scope>
    <source>
        <strain evidence="5 6">F98.1</strain>
    </source>
</reference>